<keyword evidence="3" id="KW-1185">Reference proteome</keyword>
<dbReference type="InterPro" id="IPR050471">
    <property type="entry name" value="AB_hydrolase"/>
</dbReference>
<dbReference type="Pfam" id="PF00561">
    <property type="entry name" value="Abhydrolase_1"/>
    <property type="match status" value="1"/>
</dbReference>
<dbReference type="RefSeq" id="WP_121098798.1">
    <property type="nucleotide sequence ID" value="NZ_RBII01000001.1"/>
</dbReference>
<dbReference type="GO" id="GO:0046503">
    <property type="term" value="P:glycerolipid catabolic process"/>
    <property type="evidence" value="ECO:0007669"/>
    <property type="project" value="TreeGrafter"/>
</dbReference>
<dbReference type="EMBL" id="RBII01000001">
    <property type="protein sequence ID" value="RKQ70985.1"/>
    <property type="molecule type" value="Genomic_DNA"/>
</dbReference>
<dbReference type="SUPFAM" id="SSF53474">
    <property type="entry name" value="alpha/beta-Hydrolases"/>
    <property type="match status" value="1"/>
</dbReference>
<evidence type="ECO:0000313" key="3">
    <source>
        <dbReference type="Proteomes" id="UP000282211"/>
    </source>
</evidence>
<organism evidence="2 3">
    <name type="scientific">Litorimonas taeanensis</name>
    <dbReference type="NCBI Taxonomy" id="568099"/>
    <lineage>
        <taxon>Bacteria</taxon>
        <taxon>Pseudomonadati</taxon>
        <taxon>Pseudomonadota</taxon>
        <taxon>Alphaproteobacteria</taxon>
        <taxon>Maricaulales</taxon>
        <taxon>Robiginitomaculaceae</taxon>
    </lineage>
</organism>
<dbReference type="PANTHER" id="PTHR43433">
    <property type="entry name" value="HYDROLASE, ALPHA/BETA FOLD FAMILY PROTEIN"/>
    <property type="match status" value="1"/>
</dbReference>
<dbReference type="GO" id="GO:0004806">
    <property type="term" value="F:triacylglycerol lipase activity"/>
    <property type="evidence" value="ECO:0007669"/>
    <property type="project" value="TreeGrafter"/>
</dbReference>
<accession>A0A420WJ90</accession>
<sequence>MPNTSGPNTVGTDYHPNLPRIFFSQIGNQKLRTAIWKGSDKGRGKRTPLLFFNGIGANLEIAQAFADTFTGRDIITFDMPGVGGSPDPTFPYRPWWVAAAAKKILLENRYTKVDVLGVSWGGGPAQQFAWQYSKMVRNLILCATTTGVTMIPGHPKALSKMMSPKRYMDKDFLKKNFETLYGDAGDDSVRDFSINMVPPSVKGYVYQLTAMVGWSSLPFIRRIKARTLIIMGDNDHIVPVGNGHILKYALKDARLKIMEGAGHLFLLTRRDETVELIRDFFGEPEVPLPHRDPILLPSVAASFNHKGERSPLATP</sequence>
<dbReference type="OrthoDB" id="7616518at2"/>
<dbReference type="Gene3D" id="3.40.50.1820">
    <property type="entry name" value="alpha/beta hydrolase"/>
    <property type="match status" value="1"/>
</dbReference>
<evidence type="ECO:0000259" key="1">
    <source>
        <dbReference type="Pfam" id="PF00561"/>
    </source>
</evidence>
<gene>
    <name evidence="2" type="ORF">DES40_0292</name>
</gene>
<dbReference type="PANTHER" id="PTHR43433:SF5">
    <property type="entry name" value="AB HYDROLASE-1 DOMAIN-CONTAINING PROTEIN"/>
    <property type="match status" value="1"/>
</dbReference>
<dbReference type="InParanoid" id="A0A420WJ90"/>
<dbReference type="Proteomes" id="UP000282211">
    <property type="component" value="Unassembled WGS sequence"/>
</dbReference>
<feature type="domain" description="AB hydrolase-1" evidence="1">
    <location>
        <begin position="48"/>
        <end position="268"/>
    </location>
</feature>
<name>A0A420WJ90_9PROT</name>
<dbReference type="PRINTS" id="PR00111">
    <property type="entry name" value="ABHYDROLASE"/>
</dbReference>
<dbReference type="InterPro" id="IPR029058">
    <property type="entry name" value="AB_hydrolase_fold"/>
</dbReference>
<comment type="caution">
    <text evidence="2">The sequence shown here is derived from an EMBL/GenBank/DDBJ whole genome shotgun (WGS) entry which is preliminary data.</text>
</comment>
<protein>
    <submittedName>
        <fullName evidence="2">Poly(3-hydroxyalkanoate) depolymerase</fullName>
    </submittedName>
</protein>
<dbReference type="InterPro" id="IPR000073">
    <property type="entry name" value="AB_hydrolase_1"/>
</dbReference>
<evidence type="ECO:0000313" key="2">
    <source>
        <dbReference type="EMBL" id="RKQ70985.1"/>
    </source>
</evidence>
<reference evidence="2 3" key="1">
    <citation type="submission" date="2018-10" db="EMBL/GenBank/DDBJ databases">
        <title>Genomic Encyclopedia of Type Strains, Phase IV (KMG-IV): sequencing the most valuable type-strain genomes for metagenomic binning, comparative biology and taxonomic classification.</title>
        <authorList>
            <person name="Goeker M."/>
        </authorList>
    </citation>
    <scope>NUCLEOTIDE SEQUENCE [LARGE SCALE GENOMIC DNA]</scope>
    <source>
        <strain evidence="2 3">DSM 22008</strain>
    </source>
</reference>
<proteinExistence type="predicted"/>
<dbReference type="AlphaFoldDB" id="A0A420WJ90"/>